<dbReference type="STRING" id="522772.Dacet_2889"/>
<sequence>MEEIKDEKGQNPEDENSESAETEEKDEITVLQEQNMRLLEQLNEAKENELRTIADLENVRKRLVKEFDDKLKFSNQNLIAGLFPVMDNFETSLDHINPDNPVESLKQGVELTLKQMREVLEKNGLEEIELNIGDEFNPLYHEALMVDNDDNYKNNAVLMILQKGYKLHGRVVRPSKVKVNKKS</sequence>
<dbReference type="OrthoDB" id="9812586at2"/>
<dbReference type="EMBL" id="CP001968">
    <property type="protein sequence ID" value="ADD69639.1"/>
    <property type="molecule type" value="Genomic_DNA"/>
</dbReference>
<evidence type="ECO:0000256" key="9">
    <source>
        <dbReference type="ARBA" id="ARBA00076414"/>
    </source>
</evidence>
<keyword evidence="4 10" id="KW-0963">Cytoplasm</keyword>
<name>D4H6G5_DENA2</name>
<dbReference type="SUPFAM" id="SSF58014">
    <property type="entry name" value="Coiled-coil domain of nucleotide exchange factor GrpE"/>
    <property type="match status" value="1"/>
</dbReference>
<keyword evidence="13" id="KW-0175">Coiled coil</keyword>
<evidence type="ECO:0000256" key="13">
    <source>
        <dbReference type="SAM" id="Coils"/>
    </source>
</evidence>
<dbReference type="FunCoup" id="D4H6G5">
    <property type="interactions" value="453"/>
</dbReference>
<evidence type="ECO:0000256" key="8">
    <source>
        <dbReference type="ARBA" id="ARBA00072274"/>
    </source>
</evidence>
<feature type="coiled-coil region" evidence="13">
    <location>
        <begin position="28"/>
        <end position="66"/>
    </location>
</feature>
<dbReference type="Gene3D" id="3.90.20.20">
    <property type="match status" value="1"/>
</dbReference>
<dbReference type="Proteomes" id="UP000002012">
    <property type="component" value="Chromosome"/>
</dbReference>
<dbReference type="GO" id="GO:0051087">
    <property type="term" value="F:protein-folding chaperone binding"/>
    <property type="evidence" value="ECO:0007669"/>
    <property type="project" value="InterPro"/>
</dbReference>
<dbReference type="eggNOG" id="COG0576">
    <property type="taxonomic scope" value="Bacteria"/>
</dbReference>
<proteinExistence type="inferred from homology"/>
<evidence type="ECO:0000256" key="1">
    <source>
        <dbReference type="ARBA" id="ARBA00004496"/>
    </source>
</evidence>
<dbReference type="HOGENOM" id="CLU_057217_5_2_0"/>
<dbReference type="SUPFAM" id="SSF51064">
    <property type="entry name" value="Head domain of nucleotide exchange factor GrpE"/>
    <property type="match status" value="1"/>
</dbReference>
<dbReference type="PROSITE" id="PS01071">
    <property type="entry name" value="GRPE"/>
    <property type="match status" value="1"/>
</dbReference>
<comment type="subcellular location">
    <subcellularLocation>
        <location evidence="1 10">Cytoplasm</location>
    </subcellularLocation>
</comment>
<feature type="compositionally biased region" description="Basic and acidic residues" evidence="14">
    <location>
        <begin position="1"/>
        <end position="11"/>
    </location>
</feature>
<dbReference type="PANTHER" id="PTHR21237">
    <property type="entry name" value="GRPE PROTEIN"/>
    <property type="match status" value="1"/>
</dbReference>
<evidence type="ECO:0000256" key="7">
    <source>
        <dbReference type="ARBA" id="ARBA00053401"/>
    </source>
</evidence>
<evidence type="ECO:0000256" key="14">
    <source>
        <dbReference type="SAM" id="MobiDB-lite"/>
    </source>
</evidence>
<protein>
    <recommendedName>
        <fullName evidence="8 10">Protein GrpE</fullName>
    </recommendedName>
    <alternativeName>
        <fullName evidence="9 10">HSP-70 cofactor</fullName>
    </alternativeName>
</protein>
<evidence type="ECO:0000256" key="3">
    <source>
        <dbReference type="ARBA" id="ARBA00011738"/>
    </source>
</evidence>
<keyword evidence="5 10" id="KW-0346">Stress response</keyword>
<keyword evidence="6 10" id="KW-0143">Chaperone</keyword>
<dbReference type="GO" id="GO:0000774">
    <property type="term" value="F:adenyl-nucleotide exchange factor activity"/>
    <property type="evidence" value="ECO:0007669"/>
    <property type="project" value="InterPro"/>
</dbReference>
<dbReference type="RefSeq" id="WP_013012126.1">
    <property type="nucleotide sequence ID" value="NC_013943.1"/>
</dbReference>
<evidence type="ECO:0000256" key="11">
    <source>
        <dbReference type="RuleBase" id="RU000639"/>
    </source>
</evidence>
<dbReference type="GO" id="GO:0042803">
    <property type="term" value="F:protein homodimerization activity"/>
    <property type="evidence" value="ECO:0007669"/>
    <property type="project" value="InterPro"/>
</dbReference>
<dbReference type="CDD" id="cd00446">
    <property type="entry name" value="GrpE"/>
    <property type="match status" value="1"/>
</dbReference>
<dbReference type="GO" id="GO:0005737">
    <property type="term" value="C:cytoplasm"/>
    <property type="evidence" value="ECO:0007669"/>
    <property type="project" value="UniProtKB-SubCell"/>
</dbReference>
<dbReference type="NCBIfam" id="NF010738">
    <property type="entry name" value="PRK14140.1"/>
    <property type="match status" value="1"/>
</dbReference>
<dbReference type="InterPro" id="IPR009012">
    <property type="entry name" value="GrpE_head"/>
</dbReference>
<feature type="region of interest" description="Disordered" evidence="14">
    <location>
        <begin position="1"/>
        <end position="27"/>
    </location>
</feature>
<comment type="similarity">
    <text evidence="2 10 12">Belongs to the GrpE family.</text>
</comment>
<gene>
    <name evidence="10" type="primary">grpE</name>
    <name evidence="15" type="ordered locus">Dacet_2889</name>
</gene>
<comment type="function">
    <text evidence="7 10 11">Participates actively in the response to hyperosmotic and heat shock by preventing the aggregation of stress-denatured proteins, in association with DnaK and GrpE. It is the nucleotide exchange factor for DnaK and may function as a thermosensor. Unfolded proteins bind initially to DnaJ; upon interaction with the DnaJ-bound protein, DnaK hydrolyzes its bound ATP, resulting in the formation of a stable complex. GrpE releases ADP from DnaK; ATP binding to DnaK triggers the release of the substrate protein, thus completing the reaction cycle. Several rounds of ATP-dependent interactions between DnaJ, DnaK and GrpE are required for fully efficient folding.</text>
</comment>
<evidence type="ECO:0000256" key="12">
    <source>
        <dbReference type="RuleBase" id="RU004478"/>
    </source>
</evidence>
<dbReference type="PANTHER" id="PTHR21237:SF23">
    <property type="entry name" value="GRPE PROTEIN HOMOLOG, MITOCHONDRIAL"/>
    <property type="match status" value="1"/>
</dbReference>
<feature type="compositionally biased region" description="Acidic residues" evidence="14">
    <location>
        <begin position="12"/>
        <end position="26"/>
    </location>
</feature>
<accession>D4H6G5</accession>
<evidence type="ECO:0000256" key="2">
    <source>
        <dbReference type="ARBA" id="ARBA00009054"/>
    </source>
</evidence>
<dbReference type="HAMAP" id="MF_01151">
    <property type="entry name" value="GrpE"/>
    <property type="match status" value="1"/>
</dbReference>
<dbReference type="PRINTS" id="PR00773">
    <property type="entry name" value="GRPEPROTEIN"/>
</dbReference>
<dbReference type="InterPro" id="IPR013805">
    <property type="entry name" value="GrpE_CC"/>
</dbReference>
<dbReference type="GO" id="GO:0051082">
    <property type="term" value="F:unfolded protein binding"/>
    <property type="evidence" value="ECO:0007669"/>
    <property type="project" value="TreeGrafter"/>
</dbReference>
<organism evidence="15 16">
    <name type="scientific">Denitrovibrio acetiphilus (strain DSM 12809 / NBRC 114555 / N2460)</name>
    <dbReference type="NCBI Taxonomy" id="522772"/>
    <lineage>
        <taxon>Bacteria</taxon>
        <taxon>Pseudomonadati</taxon>
        <taxon>Deferribacterota</taxon>
        <taxon>Deferribacteres</taxon>
        <taxon>Deferribacterales</taxon>
        <taxon>Geovibrionaceae</taxon>
        <taxon>Denitrovibrio</taxon>
    </lineage>
</organism>
<dbReference type="InterPro" id="IPR000740">
    <property type="entry name" value="GrpE"/>
</dbReference>
<dbReference type="InParanoid" id="D4H6G5"/>
<evidence type="ECO:0000313" key="16">
    <source>
        <dbReference type="Proteomes" id="UP000002012"/>
    </source>
</evidence>
<keyword evidence="16" id="KW-1185">Reference proteome</keyword>
<dbReference type="FunFam" id="2.30.22.10:FF:000001">
    <property type="entry name" value="Protein GrpE"/>
    <property type="match status" value="1"/>
</dbReference>
<dbReference type="Gene3D" id="2.30.22.10">
    <property type="entry name" value="Head domain of nucleotide exchange factor GrpE"/>
    <property type="match status" value="1"/>
</dbReference>
<evidence type="ECO:0000256" key="10">
    <source>
        <dbReference type="HAMAP-Rule" id="MF_01151"/>
    </source>
</evidence>
<dbReference type="AlphaFoldDB" id="D4H6G5"/>
<dbReference type="KEGG" id="dap:Dacet_2889"/>
<dbReference type="GO" id="GO:0006457">
    <property type="term" value="P:protein folding"/>
    <property type="evidence" value="ECO:0007669"/>
    <property type="project" value="InterPro"/>
</dbReference>
<evidence type="ECO:0000256" key="6">
    <source>
        <dbReference type="ARBA" id="ARBA00023186"/>
    </source>
</evidence>
<evidence type="ECO:0000256" key="4">
    <source>
        <dbReference type="ARBA" id="ARBA00022490"/>
    </source>
</evidence>
<dbReference type="Pfam" id="PF01025">
    <property type="entry name" value="GrpE"/>
    <property type="match status" value="1"/>
</dbReference>
<evidence type="ECO:0000256" key="5">
    <source>
        <dbReference type="ARBA" id="ARBA00023016"/>
    </source>
</evidence>
<evidence type="ECO:0000313" key="15">
    <source>
        <dbReference type="EMBL" id="ADD69639.1"/>
    </source>
</evidence>
<reference evidence="15 16" key="1">
    <citation type="journal article" date="2010" name="Stand. Genomic Sci.">
        <title>Complete genome sequence of Denitrovibrio acetiphilus type strain (N2460).</title>
        <authorList>
            <person name="Kiss H."/>
            <person name="Lang E."/>
            <person name="Lapidus A."/>
            <person name="Copeland A."/>
            <person name="Nolan M."/>
            <person name="Glavina Del Rio T."/>
            <person name="Chen F."/>
            <person name="Lucas S."/>
            <person name="Tice H."/>
            <person name="Cheng J.F."/>
            <person name="Han C."/>
            <person name="Goodwin L."/>
            <person name="Pitluck S."/>
            <person name="Liolios K."/>
            <person name="Pati A."/>
            <person name="Ivanova N."/>
            <person name="Mavromatis K."/>
            <person name="Chen A."/>
            <person name="Palaniappan K."/>
            <person name="Land M."/>
            <person name="Hauser L."/>
            <person name="Chang Y.J."/>
            <person name="Jeffries C.D."/>
            <person name="Detter J.C."/>
            <person name="Brettin T."/>
            <person name="Spring S."/>
            <person name="Rohde M."/>
            <person name="Goker M."/>
            <person name="Woyke T."/>
            <person name="Bristow J."/>
            <person name="Eisen J.A."/>
            <person name="Markowitz V."/>
            <person name="Hugenholtz P."/>
            <person name="Kyrpides N.C."/>
            <person name="Klenk H.P."/>
        </authorList>
    </citation>
    <scope>NUCLEOTIDE SEQUENCE [LARGE SCALE GENOMIC DNA]</scope>
    <source>
        <strain evidence="16">DSM 12809 / NBRC 114555 / N2460</strain>
    </source>
</reference>
<dbReference type="PaxDb" id="522772-Dacet_2889"/>
<comment type="subunit">
    <text evidence="3 10">Homodimer.</text>
</comment>